<feature type="transmembrane region" description="Helical" evidence="6">
    <location>
        <begin position="294"/>
        <end position="311"/>
    </location>
</feature>
<dbReference type="InterPro" id="IPR023214">
    <property type="entry name" value="HAD_sf"/>
</dbReference>
<dbReference type="InterPro" id="IPR044878">
    <property type="entry name" value="UbiA_sf"/>
</dbReference>
<dbReference type="GO" id="GO:0009247">
    <property type="term" value="P:glycolipid biosynthetic process"/>
    <property type="evidence" value="ECO:0007669"/>
    <property type="project" value="TreeGrafter"/>
</dbReference>
<keyword evidence="5 6" id="KW-0472">Membrane</keyword>
<dbReference type="Pfam" id="PF01040">
    <property type="entry name" value="UbiA"/>
    <property type="match status" value="1"/>
</dbReference>
<dbReference type="Gene3D" id="3.40.50.1000">
    <property type="entry name" value="HAD superfamily/HAD-like"/>
    <property type="match status" value="1"/>
</dbReference>
<accession>A0A3S0AV54</accession>
<dbReference type="CDD" id="cd13963">
    <property type="entry name" value="PT_UbiA_2"/>
    <property type="match status" value="1"/>
</dbReference>
<feature type="transmembrane region" description="Helical" evidence="6">
    <location>
        <begin position="221"/>
        <end position="243"/>
    </location>
</feature>
<dbReference type="AlphaFoldDB" id="A0A3S0AV54"/>
<feature type="transmembrane region" description="Helical" evidence="6">
    <location>
        <begin position="462"/>
        <end position="479"/>
    </location>
</feature>
<evidence type="ECO:0000256" key="5">
    <source>
        <dbReference type="ARBA" id="ARBA00023136"/>
    </source>
</evidence>
<comment type="subcellular location">
    <subcellularLocation>
        <location evidence="1">Membrane</location>
        <topology evidence="1">Multi-pass membrane protein</topology>
    </subcellularLocation>
</comment>
<feature type="transmembrane region" description="Helical" evidence="6">
    <location>
        <begin position="318"/>
        <end position="337"/>
    </location>
</feature>
<dbReference type="InterPro" id="IPR000537">
    <property type="entry name" value="UbiA_prenyltransferase"/>
</dbReference>
<keyword evidence="3 6" id="KW-0812">Transmembrane</keyword>
<dbReference type="InterPro" id="IPR039653">
    <property type="entry name" value="Prenyltransferase"/>
</dbReference>
<evidence type="ECO:0000256" key="3">
    <source>
        <dbReference type="ARBA" id="ARBA00022692"/>
    </source>
</evidence>
<organism evidence="7 8">
    <name type="scientific">Aquibium carbonis</name>
    <dbReference type="NCBI Taxonomy" id="2495581"/>
    <lineage>
        <taxon>Bacteria</taxon>
        <taxon>Pseudomonadati</taxon>
        <taxon>Pseudomonadota</taxon>
        <taxon>Alphaproteobacteria</taxon>
        <taxon>Hyphomicrobiales</taxon>
        <taxon>Phyllobacteriaceae</taxon>
        <taxon>Aquibium</taxon>
    </lineage>
</organism>
<name>A0A3S0AV54_9HYPH</name>
<reference evidence="7 8" key="1">
    <citation type="submission" date="2018-12" db="EMBL/GenBank/DDBJ databases">
        <title>Mesorhizobium carbonis sp. nov., isolated from coal mine water.</title>
        <authorList>
            <person name="Xin W."/>
            <person name="Xu Z."/>
            <person name="Xiang F."/>
            <person name="Zhang J."/>
            <person name="Xi L."/>
            <person name="Liu J."/>
        </authorList>
    </citation>
    <scope>NUCLEOTIDE SEQUENCE [LARGE SCALE GENOMIC DNA]</scope>
    <source>
        <strain evidence="7 8">B2.3</strain>
    </source>
</reference>
<evidence type="ECO:0000256" key="4">
    <source>
        <dbReference type="ARBA" id="ARBA00022989"/>
    </source>
</evidence>
<evidence type="ECO:0000256" key="6">
    <source>
        <dbReference type="SAM" id="Phobius"/>
    </source>
</evidence>
<feature type="transmembrane region" description="Helical" evidence="6">
    <location>
        <begin position="422"/>
        <end position="441"/>
    </location>
</feature>
<evidence type="ECO:0000256" key="2">
    <source>
        <dbReference type="ARBA" id="ARBA00022475"/>
    </source>
</evidence>
<keyword evidence="2" id="KW-1003">Cell membrane</keyword>
<dbReference type="OrthoDB" id="9803632at2"/>
<evidence type="ECO:0000313" key="8">
    <source>
        <dbReference type="Proteomes" id="UP000278398"/>
    </source>
</evidence>
<dbReference type="NCBIfam" id="NF006088">
    <property type="entry name" value="PRK08238.1"/>
    <property type="match status" value="1"/>
</dbReference>
<keyword evidence="7" id="KW-0808">Transferase</keyword>
<dbReference type="PANTHER" id="PTHR11048:SF5">
    <property type="entry name" value="DECAPRENYL-PHOSPHATE PHOSPHORIBOSYLTRANSFERASE"/>
    <property type="match status" value="1"/>
</dbReference>
<dbReference type="RefSeq" id="WP_126698039.1">
    <property type="nucleotide sequence ID" value="NZ_RWKW01000009.1"/>
</dbReference>
<gene>
    <name evidence="7" type="ORF">EJC49_03285</name>
</gene>
<evidence type="ECO:0000256" key="1">
    <source>
        <dbReference type="ARBA" id="ARBA00004141"/>
    </source>
</evidence>
<feature type="transmembrane region" description="Helical" evidence="6">
    <location>
        <begin position="263"/>
        <end position="288"/>
    </location>
</feature>
<keyword evidence="4 6" id="KW-1133">Transmembrane helix</keyword>
<feature type="transmembrane region" description="Helical" evidence="6">
    <location>
        <begin position="343"/>
        <end position="361"/>
    </location>
</feature>
<proteinExistence type="predicted"/>
<dbReference type="EMBL" id="RWKW01000009">
    <property type="protein sequence ID" value="RST87862.1"/>
    <property type="molecule type" value="Genomic_DNA"/>
</dbReference>
<evidence type="ECO:0000313" key="7">
    <source>
        <dbReference type="EMBL" id="RST87862.1"/>
    </source>
</evidence>
<feature type="transmembrane region" description="Helical" evidence="6">
    <location>
        <begin position="390"/>
        <end position="410"/>
    </location>
</feature>
<dbReference type="Pfam" id="PF12710">
    <property type="entry name" value="HAD"/>
    <property type="match status" value="1"/>
</dbReference>
<dbReference type="SUPFAM" id="SSF56784">
    <property type="entry name" value="HAD-like"/>
    <property type="match status" value="1"/>
</dbReference>
<comment type="caution">
    <text evidence="7">The sequence shown here is derived from an EMBL/GenBank/DDBJ whole genome shotgun (WGS) entry which is preliminary data.</text>
</comment>
<dbReference type="InterPro" id="IPR036412">
    <property type="entry name" value="HAD-like_sf"/>
</dbReference>
<sequence>MDARSETTAVPLAVDLDGTLIKTDLLWEGLFLLLKKNPLFLFMVPVWLASGPARLKMEIAARVDLDADTLPYRDEIVARLHAEKAAGRTLLLATGTPRKFAEAIAAHLGVFDVVLATDDPGHNLTSERKRARLITMFGDGGFDYVGNSRHDLKVFDAARASIVVAPDRHAARWQAEHGCELVPGTRPTRTSVLRMLRAHQWLKNSLIAVPMVLAHEYLNPAMIVACILAFVSFSASASAIYIINDFTDLSADRRHATKRRRPFASGALSIPFGLGSIGVLLAVSIAAAAFLPPLFWLVLGAYLVVTTAYSFGLKRMLLVDVFTLAGLYTMRIIAGAMATGTDLSFWLLAFSLFFFLSLALVKRFVELDGTELSRGARLAGRGYRPEDIDVVAQAGVASAFASALVLALYIDSMSVKELYPHPWMIWPLAPIVLYLTLRIWVLARRGEMHDDPIVFIASDWRSQMVSAIGAVLLVAAAVVA</sequence>
<protein>
    <submittedName>
        <fullName evidence="7">UbiA family prenyltransferase</fullName>
    </submittedName>
</protein>
<dbReference type="Gene3D" id="1.10.357.140">
    <property type="entry name" value="UbiA prenyltransferase"/>
    <property type="match status" value="1"/>
</dbReference>
<dbReference type="GO" id="GO:0005886">
    <property type="term" value="C:plasma membrane"/>
    <property type="evidence" value="ECO:0007669"/>
    <property type="project" value="TreeGrafter"/>
</dbReference>
<dbReference type="GO" id="GO:0016765">
    <property type="term" value="F:transferase activity, transferring alkyl or aryl (other than methyl) groups"/>
    <property type="evidence" value="ECO:0007669"/>
    <property type="project" value="InterPro"/>
</dbReference>
<keyword evidence="8" id="KW-1185">Reference proteome</keyword>
<dbReference type="Proteomes" id="UP000278398">
    <property type="component" value="Unassembled WGS sequence"/>
</dbReference>
<dbReference type="PANTHER" id="PTHR11048">
    <property type="entry name" value="PRENYLTRANSFERASES"/>
    <property type="match status" value="1"/>
</dbReference>